<feature type="domain" description="Beta-ketoacyl-[acyl-carrier-protein] synthase III C-terminal" evidence="3">
    <location>
        <begin position="248"/>
        <end position="333"/>
    </location>
</feature>
<evidence type="ECO:0000313" key="4">
    <source>
        <dbReference type="EMBL" id="SEA60716.1"/>
    </source>
</evidence>
<dbReference type="Proteomes" id="UP000198638">
    <property type="component" value="Unassembled WGS sequence"/>
</dbReference>
<keyword evidence="5" id="KW-1185">Reference proteome</keyword>
<evidence type="ECO:0000259" key="3">
    <source>
        <dbReference type="Pfam" id="PF08541"/>
    </source>
</evidence>
<gene>
    <name evidence="4" type="ORF">SAMN05192564_102349</name>
</gene>
<dbReference type="InterPro" id="IPR013747">
    <property type="entry name" value="ACP_syn_III_C"/>
</dbReference>
<name>A0A1H4CJU7_9BURK</name>
<dbReference type="EMBL" id="FNRQ01000002">
    <property type="protein sequence ID" value="SEA60716.1"/>
    <property type="molecule type" value="Genomic_DNA"/>
</dbReference>
<dbReference type="InterPro" id="IPR016039">
    <property type="entry name" value="Thiolase-like"/>
</dbReference>
<evidence type="ECO:0000256" key="2">
    <source>
        <dbReference type="ARBA" id="ARBA00023315"/>
    </source>
</evidence>
<accession>A0A1H4CJU7</accession>
<keyword evidence="2" id="KW-0012">Acyltransferase</keyword>
<dbReference type="PANTHER" id="PTHR34069">
    <property type="entry name" value="3-OXOACYL-[ACYL-CARRIER-PROTEIN] SYNTHASE 3"/>
    <property type="match status" value="1"/>
</dbReference>
<evidence type="ECO:0000256" key="1">
    <source>
        <dbReference type="ARBA" id="ARBA00022679"/>
    </source>
</evidence>
<reference evidence="5" key="1">
    <citation type="submission" date="2016-10" db="EMBL/GenBank/DDBJ databases">
        <authorList>
            <person name="Varghese N."/>
            <person name="Submissions S."/>
        </authorList>
    </citation>
    <scope>NUCLEOTIDE SEQUENCE [LARGE SCALE GENOMIC DNA]</scope>
    <source>
        <strain evidence="5">LMG 24000</strain>
    </source>
</reference>
<dbReference type="STRING" id="83784.SAMN05192564_102349"/>
<protein>
    <submittedName>
        <fullName evidence="4">3-oxoacyl-[acyl-carrier-protein] synthase III</fullName>
    </submittedName>
</protein>
<dbReference type="Gene3D" id="3.40.47.10">
    <property type="match status" value="2"/>
</dbReference>
<dbReference type="GO" id="GO:0044550">
    <property type="term" value="P:secondary metabolite biosynthetic process"/>
    <property type="evidence" value="ECO:0007669"/>
    <property type="project" value="TreeGrafter"/>
</dbReference>
<dbReference type="SUPFAM" id="SSF53901">
    <property type="entry name" value="Thiolase-like"/>
    <property type="match status" value="1"/>
</dbReference>
<keyword evidence="1" id="KW-0808">Transferase</keyword>
<dbReference type="AlphaFoldDB" id="A0A1H4CJU7"/>
<sequence>MMDTPVITALATWVPDPVPLSQWREMERRLRLIEHRGWNAWMKSWQPDYGQYVETHRDTQNDGCVPSEHGLSAPDMVPVETGTDLSGLAAKVANTLCAERAPGAPPVDIVMFCHSSLDEHVSTTTAGRLCAEAGTSCFPFSVSQQHGASVFTALRLAADLFIAEPDVHTILIVAAEKWCPPFSRLAGADLVHGDAAGALLVERSRHATAGLQLLDVAARHVIPGAGRPATGVCDGSAPPLISMIELLLARHGLRRDDIDEVVGHRGIPSLTGAVCDLLKRPATGAYRHCVHLGAAESIVRLAHLLANTALHQPHRILLWGFGFGGHVGAALFEACGAPSLHLLENVRSTS</sequence>
<dbReference type="GO" id="GO:0016746">
    <property type="term" value="F:acyltransferase activity"/>
    <property type="evidence" value="ECO:0007669"/>
    <property type="project" value="UniProtKB-KW"/>
</dbReference>
<dbReference type="PANTHER" id="PTHR34069:SF2">
    <property type="entry name" value="BETA-KETOACYL-[ACYL-CARRIER-PROTEIN] SYNTHASE III"/>
    <property type="match status" value="1"/>
</dbReference>
<dbReference type="Pfam" id="PF08541">
    <property type="entry name" value="ACP_syn_III_C"/>
    <property type="match status" value="1"/>
</dbReference>
<organism evidence="4 5">
    <name type="scientific">Paraburkholderia sartisoli</name>
    <dbReference type="NCBI Taxonomy" id="83784"/>
    <lineage>
        <taxon>Bacteria</taxon>
        <taxon>Pseudomonadati</taxon>
        <taxon>Pseudomonadota</taxon>
        <taxon>Betaproteobacteria</taxon>
        <taxon>Burkholderiales</taxon>
        <taxon>Burkholderiaceae</taxon>
        <taxon>Paraburkholderia</taxon>
    </lineage>
</organism>
<evidence type="ECO:0000313" key="5">
    <source>
        <dbReference type="Proteomes" id="UP000198638"/>
    </source>
</evidence>
<proteinExistence type="predicted"/>